<dbReference type="InterPro" id="IPR001594">
    <property type="entry name" value="Palmitoyltrfase_DHHC"/>
</dbReference>
<comment type="caution">
    <text evidence="10">The sequence shown here is derived from an EMBL/GenBank/DDBJ whole genome shotgun (WGS) entry which is preliminary data.</text>
</comment>
<evidence type="ECO:0000256" key="7">
    <source>
        <dbReference type="ARBA" id="ARBA00023315"/>
    </source>
</evidence>
<evidence type="ECO:0000256" key="3">
    <source>
        <dbReference type="ARBA" id="ARBA00022679"/>
    </source>
</evidence>
<dbReference type="EC" id="2.3.1.225" evidence="8"/>
<dbReference type="GO" id="GO:0019706">
    <property type="term" value="F:protein-cysteine S-palmitoyltransferase activity"/>
    <property type="evidence" value="ECO:0007669"/>
    <property type="project" value="UniProtKB-EC"/>
</dbReference>
<gene>
    <name evidence="10" type="ORF">KC19_1G166600</name>
</gene>
<keyword evidence="3 8" id="KW-0808">Transferase</keyword>
<feature type="transmembrane region" description="Helical" evidence="8">
    <location>
        <begin position="196"/>
        <end position="217"/>
    </location>
</feature>
<sequence length="369" mass="41788">MATELEVRVDGREFESDKWETTCWGCKLQLTLPHFEPVFKCGYCGAVTVHKTASKQRLRWSVRCSSMLDHVLVTFVFVLVIFIVYGGIWTIFPVLFPSRSLGFFLHSAITAFFAFNTIFNFVFAAFIPAGPPPSIEWGQVEKVSRGGLENYKFCSHCQKPKHPAAHHCRTCRACVMEMDHHCPFIGNCVGANNHGYFILFLIFTLISCLYVLGMATYTYNYSRMSLTEVQDDPSKPKTPSTGLGHLSDVFGSLFSNNQTAITIQHIGLVYLFIITFALLIGISLLLYQQLALVYQGQTYLDSLSLVDDDNSKKGWANLQRVLGKRNGRSGSFRWTKFKHTAWKLSAVAFLVAILIWRNEQILMQPILMT</sequence>
<keyword evidence="11" id="KW-1185">Reference proteome</keyword>
<dbReference type="PROSITE" id="PS50216">
    <property type="entry name" value="DHHC"/>
    <property type="match status" value="1"/>
</dbReference>
<evidence type="ECO:0000259" key="9">
    <source>
        <dbReference type="Pfam" id="PF01529"/>
    </source>
</evidence>
<reference evidence="10" key="1">
    <citation type="submission" date="2020-06" db="EMBL/GenBank/DDBJ databases">
        <title>WGS assembly of Ceratodon purpureus strain R40.</title>
        <authorList>
            <person name="Carey S.B."/>
            <person name="Jenkins J."/>
            <person name="Shu S."/>
            <person name="Lovell J.T."/>
            <person name="Sreedasyam A."/>
            <person name="Maumus F."/>
            <person name="Tiley G.P."/>
            <person name="Fernandez-Pozo N."/>
            <person name="Barry K."/>
            <person name="Chen C."/>
            <person name="Wang M."/>
            <person name="Lipzen A."/>
            <person name="Daum C."/>
            <person name="Saski C.A."/>
            <person name="Payton A.C."/>
            <person name="Mcbreen J.C."/>
            <person name="Conrad R.E."/>
            <person name="Kollar L.M."/>
            <person name="Olsson S."/>
            <person name="Huttunen S."/>
            <person name="Landis J.B."/>
            <person name="Wickett N.J."/>
            <person name="Johnson M.G."/>
            <person name="Rensing S.A."/>
            <person name="Grimwood J."/>
            <person name="Schmutz J."/>
            <person name="Mcdaniel S.F."/>
        </authorList>
    </citation>
    <scope>NUCLEOTIDE SEQUENCE</scope>
    <source>
        <strain evidence="10">R40</strain>
    </source>
</reference>
<keyword evidence="6 8" id="KW-0472">Membrane</keyword>
<comment type="similarity">
    <text evidence="2 8">Belongs to the DHHC palmitoyltransferase family.</text>
</comment>
<protein>
    <recommendedName>
        <fullName evidence="8">S-acyltransferase</fullName>
        <ecNumber evidence="8">2.3.1.225</ecNumber>
    </recommendedName>
    <alternativeName>
        <fullName evidence="8">Palmitoyltransferase</fullName>
    </alternativeName>
</protein>
<keyword evidence="7 8" id="KW-0012">Acyltransferase</keyword>
<comment type="domain">
    <text evidence="8">The DHHC domain is required for palmitoyltransferase activity.</text>
</comment>
<dbReference type="EMBL" id="CM026421">
    <property type="protein sequence ID" value="KAG0591320.1"/>
    <property type="molecule type" value="Genomic_DNA"/>
</dbReference>
<evidence type="ECO:0000256" key="5">
    <source>
        <dbReference type="ARBA" id="ARBA00022989"/>
    </source>
</evidence>
<comment type="subcellular location">
    <subcellularLocation>
        <location evidence="1">Membrane</location>
        <topology evidence="1">Multi-pass membrane protein</topology>
    </subcellularLocation>
</comment>
<feature type="domain" description="Palmitoyltransferase DHHC" evidence="9">
    <location>
        <begin position="150"/>
        <end position="301"/>
    </location>
</feature>
<feature type="transmembrane region" description="Helical" evidence="8">
    <location>
        <begin position="268"/>
        <end position="287"/>
    </location>
</feature>
<dbReference type="GO" id="GO:0016020">
    <property type="term" value="C:membrane"/>
    <property type="evidence" value="ECO:0007669"/>
    <property type="project" value="UniProtKB-SubCell"/>
</dbReference>
<name>A0A8T0J5W6_CERPU</name>
<evidence type="ECO:0000256" key="4">
    <source>
        <dbReference type="ARBA" id="ARBA00022692"/>
    </source>
</evidence>
<evidence type="ECO:0000313" key="11">
    <source>
        <dbReference type="Proteomes" id="UP000822688"/>
    </source>
</evidence>
<dbReference type="AlphaFoldDB" id="A0A8T0J5W6"/>
<evidence type="ECO:0000256" key="1">
    <source>
        <dbReference type="ARBA" id="ARBA00004141"/>
    </source>
</evidence>
<organism evidence="10 11">
    <name type="scientific">Ceratodon purpureus</name>
    <name type="common">Fire moss</name>
    <name type="synonym">Dicranum purpureum</name>
    <dbReference type="NCBI Taxonomy" id="3225"/>
    <lineage>
        <taxon>Eukaryota</taxon>
        <taxon>Viridiplantae</taxon>
        <taxon>Streptophyta</taxon>
        <taxon>Embryophyta</taxon>
        <taxon>Bryophyta</taxon>
        <taxon>Bryophytina</taxon>
        <taxon>Bryopsida</taxon>
        <taxon>Dicranidae</taxon>
        <taxon>Pseudoditrichales</taxon>
        <taxon>Ditrichaceae</taxon>
        <taxon>Ceratodon</taxon>
    </lineage>
</organism>
<comment type="catalytic activity">
    <reaction evidence="8">
        <text>L-cysteinyl-[protein] + hexadecanoyl-CoA = S-hexadecanoyl-L-cysteinyl-[protein] + CoA</text>
        <dbReference type="Rhea" id="RHEA:36683"/>
        <dbReference type="Rhea" id="RHEA-COMP:10131"/>
        <dbReference type="Rhea" id="RHEA-COMP:11032"/>
        <dbReference type="ChEBI" id="CHEBI:29950"/>
        <dbReference type="ChEBI" id="CHEBI:57287"/>
        <dbReference type="ChEBI" id="CHEBI:57379"/>
        <dbReference type="ChEBI" id="CHEBI:74151"/>
        <dbReference type="EC" id="2.3.1.225"/>
    </reaction>
</comment>
<accession>A0A8T0J5W6</accession>
<dbReference type="Proteomes" id="UP000822688">
    <property type="component" value="Chromosome 1"/>
</dbReference>
<evidence type="ECO:0000256" key="6">
    <source>
        <dbReference type="ARBA" id="ARBA00023136"/>
    </source>
</evidence>
<dbReference type="PANTHER" id="PTHR12246">
    <property type="entry name" value="PALMITOYLTRANSFERASE ZDHHC16"/>
    <property type="match status" value="1"/>
</dbReference>
<evidence type="ECO:0000313" key="10">
    <source>
        <dbReference type="EMBL" id="KAG0591320.1"/>
    </source>
</evidence>
<feature type="transmembrane region" description="Helical" evidence="8">
    <location>
        <begin position="71"/>
        <end position="96"/>
    </location>
</feature>
<evidence type="ECO:0000256" key="8">
    <source>
        <dbReference type="RuleBase" id="RU079119"/>
    </source>
</evidence>
<evidence type="ECO:0000256" key="2">
    <source>
        <dbReference type="ARBA" id="ARBA00008574"/>
    </source>
</evidence>
<keyword evidence="5 8" id="KW-1133">Transmembrane helix</keyword>
<keyword evidence="4 8" id="KW-0812">Transmembrane</keyword>
<dbReference type="Pfam" id="PF01529">
    <property type="entry name" value="DHHC"/>
    <property type="match status" value="1"/>
</dbReference>
<feature type="transmembrane region" description="Helical" evidence="8">
    <location>
        <begin position="103"/>
        <end position="127"/>
    </location>
</feature>
<proteinExistence type="inferred from homology"/>
<dbReference type="InterPro" id="IPR039859">
    <property type="entry name" value="PFA4/ZDH16/20/ERF2-like"/>
</dbReference>